<dbReference type="SMART" id="SM00702">
    <property type="entry name" value="P4Hc"/>
    <property type="match status" value="1"/>
</dbReference>
<keyword evidence="6" id="KW-0408">Iron</keyword>
<keyword evidence="4" id="KW-0223">Dioxygenase</keyword>
<evidence type="ECO:0000256" key="5">
    <source>
        <dbReference type="ARBA" id="ARBA00023002"/>
    </source>
</evidence>
<dbReference type="Pfam" id="PF13640">
    <property type="entry name" value="2OG-FeII_Oxy_3"/>
    <property type="match status" value="1"/>
</dbReference>
<accession>A0A3M8SUI8</accession>
<name>A0A3M8SUI8_9GAMM</name>
<evidence type="ECO:0000313" key="9">
    <source>
        <dbReference type="Proteomes" id="UP000267049"/>
    </source>
</evidence>
<dbReference type="GO" id="GO:0005506">
    <property type="term" value="F:iron ion binding"/>
    <property type="evidence" value="ECO:0007669"/>
    <property type="project" value="InterPro"/>
</dbReference>
<dbReference type="InterPro" id="IPR044862">
    <property type="entry name" value="Pro_4_hyd_alph_FE2OG_OXY"/>
</dbReference>
<feature type="domain" description="Fe2OG dioxygenase" evidence="7">
    <location>
        <begin position="221"/>
        <end position="313"/>
    </location>
</feature>
<dbReference type="GO" id="GO:0016705">
    <property type="term" value="F:oxidoreductase activity, acting on paired donors, with incorporation or reduction of molecular oxygen"/>
    <property type="evidence" value="ECO:0007669"/>
    <property type="project" value="InterPro"/>
</dbReference>
<protein>
    <submittedName>
        <fullName evidence="8">2OG-Fe(II) oxygenase</fullName>
    </submittedName>
</protein>
<evidence type="ECO:0000256" key="4">
    <source>
        <dbReference type="ARBA" id="ARBA00022964"/>
    </source>
</evidence>
<dbReference type="OrthoDB" id="255432at2"/>
<keyword evidence="2" id="KW-0479">Metal-binding</keyword>
<dbReference type="Proteomes" id="UP000267049">
    <property type="component" value="Unassembled WGS sequence"/>
</dbReference>
<organism evidence="8 9">
    <name type="scientific">Montanilutibacter psychrotolerans</name>
    <dbReference type="NCBI Taxonomy" id="1327343"/>
    <lineage>
        <taxon>Bacteria</taxon>
        <taxon>Pseudomonadati</taxon>
        <taxon>Pseudomonadota</taxon>
        <taxon>Gammaproteobacteria</taxon>
        <taxon>Lysobacterales</taxon>
        <taxon>Lysobacteraceae</taxon>
        <taxon>Montanilutibacter</taxon>
    </lineage>
</organism>
<dbReference type="InterPro" id="IPR006620">
    <property type="entry name" value="Pro_4_hyd_alph"/>
</dbReference>
<dbReference type="PROSITE" id="PS51471">
    <property type="entry name" value="FE2OG_OXY"/>
    <property type="match status" value="1"/>
</dbReference>
<dbReference type="GO" id="GO:0051213">
    <property type="term" value="F:dioxygenase activity"/>
    <property type="evidence" value="ECO:0007669"/>
    <property type="project" value="UniProtKB-KW"/>
</dbReference>
<dbReference type="EMBL" id="RIBS01000003">
    <property type="protein sequence ID" value="RNF84365.1"/>
    <property type="molecule type" value="Genomic_DNA"/>
</dbReference>
<keyword evidence="5" id="KW-0560">Oxidoreductase</keyword>
<evidence type="ECO:0000256" key="2">
    <source>
        <dbReference type="ARBA" id="ARBA00022723"/>
    </source>
</evidence>
<evidence type="ECO:0000256" key="3">
    <source>
        <dbReference type="ARBA" id="ARBA00022896"/>
    </source>
</evidence>
<dbReference type="AlphaFoldDB" id="A0A3M8SUI8"/>
<reference evidence="8 9" key="1">
    <citation type="submission" date="2018-11" db="EMBL/GenBank/DDBJ databases">
        <title>Lysobacter cryohumiis sp. nov., isolated from soil in the Tianshan Mountains, Xinjiang, China.</title>
        <authorList>
            <person name="Luo Y."/>
            <person name="Sheng H."/>
        </authorList>
    </citation>
    <scope>NUCLEOTIDE SEQUENCE [LARGE SCALE GENOMIC DNA]</scope>
    <source>
        <strain evidence="8 9">ZS60</strain>
    </source>
</reference>
<evidence type="ECO:0000256" key="1">
    <source>
        <dbReference type="ARBA" id="ARBA00001961"/>
    </source>
</evidence>
<sequence>MNPPLPAHWLPGDRLPDVRLRAADGNAVTLHGEFAGAPVWLATPADATAASRLPAPSDGVVALCVGPAALDVPAPWRAFAADPAWCQGLGHALLWQADENLRLMACHALPLALPPAPFPTEQPLLPEQTVRIAPVLQIPGVFERELCEALIRHLDIDCGGGEASAVLVLENGRQTLQIDPSVKRRRESFPRDAALEARMHERVLRRALPEIARVFQFGVQRRDPFKLLAYPEGAGYFRAHRDNDTPDVAHRRFALSVNLNAGDYEGGEFRYPEFGPHRFSPATGTALVFSCSLLHEVLPVHRGTRYAMTTFLG</sequence>
<dbReference type="RefSeq" id="WP_123087551.1">
    <property type="nucleotide sequence ID" value="NZ_RIBS01000003.1"/>
</dbReference>
<proteinExistence type="predicted"/>
<evidence type="ECO:0000259" key="7">
    <source>
        <dbReference type="PROSITE" id="PS51471"/>
    </source>
</evidence>
<dbReference type="InterPro" id="IPR005123">
    <property type="entry name" value="Oxoglu/Fe-dep_dioxygenase_dom"/>
</dbReference>
<dbReference type="GO" id="GO:0031418">
    <property type="term" value="F:L-ascorbic acid binding"/>
    <property type="evidence" value="ECO:0007669"/>
    <property type="project" value="UniProtKB-KW"/>
</dbReference>
<keyword evidence="9" id="KW-1185">Reference proteome</keyword>
<comment type="cofactor">
    <cofactor evidence="1">
        <name>L-ascorbate</name>
        <dbReference type="ChEBI" id="CHEBI:38290"/>
    </cofactor>
</comment>
<comment type="caution">
    <text evidence="8">The sequence shown here is derived from an EMBL/GenBank/DDBJ whole genome shotgun (WGS) entry which is preliminary data.</text>
</comment>
<evidence type="ECO:0000256" key="6">
    <source>
        <dbReference type="ARBA" id="ARBA00023004"/>
    </source>
</evidence>
<evidence type="ECO:0000313" key="8">
    <source>
        <dbReference type="EMBL" id="RNF84365.1"/>
    </source>
</evidence>
<dbReference type="Gene3D" id="2.60.120.620">
    <property type="entry name" value="q2cbj1_9rhob like domain"/>
    <property type="match status" value="1"/>
</dbReference>
<keyword evidence="3" id="KW-0847">Vitamin C</keyword>
<gene>
    <name evidence="8" type="ORF">EER27_08260</name>
</gene>